<dbReference type="EMBL" id="FOXR01000030">
    <property type="protein sequence ID" value="SFQ35278.1"/>
    <property type="molecule type" value="Genomic_DNA"/>
</dbReference>
<feature type="active site" description="Acyl-thioester intermediate" evidence="2">
    <location>
        <position position="202"/>
    </location>
</feature>
<dbReference type="InterPro" id="IPR042000">
    <property type="entry name" value="Sortase_D_2"/>
</dbReference>
<feature type="region of interest" description="Disordered" evidence="3">
    <location>
        <begin position="47"/>
        <end position="75"/>
    </location>
</feature>
<dbReference type="AlphaFoldDB" id="A0A1I5XTL3"/>
<keyword evidence="5" id="KW-1185">Reference proteome</keyword>
<name>A0A1I5XTL3_9FIRM</name>
<dbReference type="InterPro" id="IPR005754">
    <property type="entry name" value="Sortase"/>
</dbReference>
<dbReference type="NCBIfam" id="TIGR01076">
    <property type="entry name" value="sortase_fam"/>
    <property type="match status" value="1"/>
</dbReference>
<dbReference type="RefSeq" id="WP_035145991.1">
    <property type="nucleotide sequence ID" value="NZ_FOXR01000030.1"/>
</dbReference>
<organism evidence="4 5">
    <name type="scientific">Caldicoprobacter faecalis</name>
    <dbReference type="NCBI Taxonomy" id="937334"/>
    <lineage>
        <taxon>Bacteria</taxon>
        <taxon>Bacillati</taxon>
        <taxon>Bacillota</taxon>
        <taxon>Clostridia</taxon>
        <taxon>Caldicoprobacterales</taxon>
        <taxon>Caldicoprobacteraceae</taxon>
        <taxon>Caldicoprobacter</taxon>
    </lineage>
</organism>
<dbReference type="OrthoDB" id="154054at2"/>
<evidence type="ECO:0000256" key="3">
    <source>
        <dbReference type="SAM" id="MobiDB-lite"/>
    </source>
</evidence>
<dbReference type="Proteomes" id="UP000198577">
    <property type="component" value="Unassembled WGS sequence"/>
</dbReference>
<dbReference type="STRING" id="937334.SAMN05444406_13022"/>
<dbReference type="GO" id="GO:0016787">
    <property type="term" value="F:hydrolase activity"/>
    <property type="evidence" value="ECO:0007669"/>
    <property type="project" value="UniProtKB-KW"/>
</dbReference>
<sequence>MKARILGTILAFAGLSIIVYGLYIRYDTLNTQQRIIQQFEDVIRKTDEGDNEANNKTGDDLKKVEHDTNNNNDTNIERQHADDGLLEIEGIDVIGIMEIPKIDLRVAVAEGTDKQTLKKAVGHFEGTAMPGEAGNFAVAGHRSYTYNEFFNRLDEMEIGDEIRVKTTKGEFVYEVTDIFVVEPHEVWVLDPTPEPTITLVTCTPIRVATHRLIIKGKLKN</sequence>
<evidence type="ECO:0000313" key="5">
    <source>
        <dbReference type="Proteomes" id="UP000198577"/>
    </source>
</evidence>
<keyword evidence="1" id="KW-0378">Hydrolase</keyword>
<dbReference type="SUPFAM" id="SSF63817">
    <property type="entry name" value="Sortase"/>
    <property type="match status" value="1"/>
</dbReference>
<reference evidence="4 5" key="1">
    <citation type="submission" date="2016-10" db="EMBL/GenBank/DDBJ databases">
        <authorList>
            <person name="de Groot N.N."/>
        </authorList>
    </citation>
    <scope>NUCLEOTIDE SEQUENCE [LARGE SCALE GENOMIC DNA]</scope>
    <source>
        <strain evidence="4 5">DSM 20678</strain>
    </source>
</reference>
<evidence type="ECO:0000256" key="1">
    <source>
        <dbReference type="ARBA" id="ARBA00022801"/>
    </source>
</evidence>
<evidence type="ECO:0000313" key="4">
    <source>
        <dbReference type="EMBL" id="SFQ35278.1"/>
    </source>
</evidence>
<dbReference type="Pfam" id="PF04203">
    <property type="entry name" value="Sortase"/>
    <property type="match status" value="1"/>
</dbReference>
<protein>
    <submittedName>
        <fullName evidence="4">Sortase A</fullName>
    </submittedName>
</protein>
<dbReference type="Gene3D" id="2.40.260.10">
    <property type="entry name" value="Sortase"/>
    <property type="match status" value="1"/>
</dbReference>
<accession>A0A1I5XTL3</accession>
<proteinExistence type="predicted"/>
<feature type="compositionally biased region" description="Basic and acidic residues" evidence="3">
    <location>
        <begin position="57"/>
        <end position="68"/>
    </location>
</feature>
<evidence type="ECO:0000256" key="2">
    <source>
        <dbReference type="PIRSR" id="PIRSR605754-1"/>
    </source>
</evidence>
<gene>
    <name evidence="4" type="ORF">SAMN05444406_13022</name>
</gene>
<feature type="active site" description="Proton donor/acceptor" evidence="2">
    <location>
        <position position="141"/>
    </location>
</feature>
<dbReference type="InterPro" id="IPR023365">
    <property type="entry name" value="Sortase_dom-sf"/>
</dbReference>
<dbReference type="CDD" id="cd06166">
    <property type="entry name" value="Sortase_D_2"/>
    <property type="match status" value="1"/>
</dbReference>